<evidence type="ECO:0000313" key="8">
    <source>
        <dbReference type="EMBL" id="CDS42515.1"/>
    </source>
</evidence>
<dbReference type="InterPro" id="IPR036218">
    <property type="entry name" value="HIVI-bd_sf"/>
</dbReference>
<feature type="compositionally biased region" description="Low complexity" evidence="5">
    <location>
        <begin position="756"/>
        <end position="766"/>
    </location>
</feature>
<feature type="compositionally biased region" description="Low complexity" evidence="5">
    <location>
        <begin position="370"/>
        <end position="381"/>
    </location>
</feature>
<feature type="compositionally biased region" description="Pro residues" evidence="5">
    <location>
        <begin position="622"/>
        <end position="631"/>
    </location>
</feature>
<evidence type="ECO:0000256" key="3">
    <source>
        <dbReference type="ARBA" id="ARBA00023054"/>
    </source>
</evidence>
<feature type="compositionally biased region" description="Basic residues" evidence="5">
    <location>
        <begin position="208"/>
        <end position="220"/>
    </location>
</feature>
<reference evidence="8" key="1">
    <citation type="journal article" date="2013" name="Nature">
        <title>The genomes of four tapeworm species reveal adaptations to parasitism.</title>
        <authorList>
            <person name="Tsai I.J."/>
            <person name="Zarowiecki M."/>
            <person name="Holroyd N."/>
            <person name="Garciarrubio A."/>
            <person name="Sanchez-Flores A."/>
            <person name="Brooks K.L."/>
            <person name="Tracey A."/>
            <person name="Bobes R.J."/>
            <person name="Fragoso G."/>
            <person name="Sciutto E."/>
            <person name="Aslett M."/>
            <person name="Beasley H."/>
            <person name="Bennett H.M."/>
            <person name="Cai J."/>
            <person name="Camicia F."/>
            <person name="Clark R."/>
            <person name="Cucher M."/>
            <person name="De Silva N."/>
            <person name="Day T.A."/>
            <person name="Deplazes P."/>
            <person name="Estrada K."/>
            <person name="Fernandez C."/>
            <person name="Holland P.W."/>
            <person name="Hou J."/>
            <person name="Hu S."/>
            <person name="Huckvale T."/>
            <person name="Hung S.S."/>
            <person name="Kamenetzky L."/>
            <person name="Keane J.A."/>
            <person name="Kiss F."/>
            <person name="Koziol U."/>
            <person name="Lambert O."/>
            <person name="Liu K."/>
            <person name="Luo X."/>
            <person name="Luo Y."/>
            <person name="Macchiaroli N."/>
            <person name="Nichol S."/>
            <person name="Paps J."/>
            <person name="Parkinson J."/>
            <person name="Pouchkina-Stantcheva N."/>
            <person name="Riddiford N."/>
            <person name="Rosenzvit M."/>
            <person name="Salinas G."/>
            <person name="Wasmuth J.D."/>
            <person name="Zamanian M."/>
            <person name="Zheng Y."/>
            <person name="Cai X."/>
            <person name="Soberon X."/>
            <person name="Olson P.D."/>
            <person name="Laclette J.P."/>
            <person name="Brehm K."/>
            <person name="Berriman M."/>
            <person name="Garciarrubio A."/>
            <person name="Bobes R.J."/>
            <person name="Fragoso G."/>
            <person name="Sanchez-Flores A."/>
            <person name="Estrada K."/>
            <person name="Cevallos M.A."/>
            <person name="Morett E."/>
            <person name="Gonzalez V."/>
            <person name="Portillo T."/>
            <person name="Ochoa-Leyva A."/>
            <person name="Jose M.V."/>
            <person name="Sciutto E."/>
            <person name="Landa A."/>
            <person name="Jimenez L."/>
            <person name="Valdes V."/>
            <person name="Carrero J.C."/>
            <person name="Larralde C."/>
            <person name="Morales-Montor J."/>
            <person name="Limon-Lason J."/>
            <person name="Soberon X."/>
            <person name="Laclette J.P."/>
        </authorList>
    </citation>
    <scope>NUCLEOTIDE SEQUENCE [LARGE SCALE GENOMIC DNA]</scope>
</reference>
<feature type="region of interest" description="Disordered" evidence="5">
    <location>
        <begin position="722"/>
        <end position="791"/>
    </location>
</feature>
<feature type="domain" description="PWWP" evidence="7">
    <location>
        <begin position="51"/>
        <end position="107"/>
    </location>
</feature>
<feature type="compositionally biased region" description="Polar residues" evidence="5">
    <location>
        <begin position="183"/>
        <end position="193"/>
    </location>
</feature>
<accession>A0A068YK31</accession>
<dbReference type="EMBL" id="LN902842">
    <property type="protein sequence ID" value="CDS42515.1"/>
    <property type="molecule type" value="Genomic_DNA"/>
</dbReference>
<evidence type="ECO:0000256" key="1">
    <source>
        <dbReference type="ARBA" id="ARBA00004123"/>
    </source>
</evidence>
<feature type="compositionally biased region" description="Low complexity" evidence="5">
    <location>
        <begin position="587"/>
        <end position="602"/>
    </location>
</feature>
<dbReference type="OrthoDB" id="62853at2759"/>
<dbReference type="GO" id="GO:0005634">
    <property type="term" value="C:nucleus"/>
    <property type="evidence" value="ECO:0007669"/>
    <property type="project" value="UniProtKB-SubCell"/>
</dbReference>
<comment type="similarity">
    <text evidence="2">Belongs to the HDGF family.</text>
</comment>
<dbReference type="OMA" id="EIILMAY"/>
<keyword evidence="6" id="KW-0732">Signal</keyword>
<dbReference type="CDD" id="cd05834">
    <property type="entry name" value="PWWP_HRP"/>
    <property type="match status" value="1"/>
</dbReference>
<dbReference type="Gene3D" id="2.30.30.140">
    <property type="match status" value="1"/>
</dbReference>
<feature type="signal peptide" evidence="6">
    <location>
        <begin position="1"/>
        <end position="25"/>
    </location>
</feature>
<dbReference type="eggNOG" id="KOG1904">
    <property type="taxonomic scope" value="Eukaryota"/>
</dbReference>
<feature type="region of interest" description="Disordered" evidence="5">
    <location>
        <begin position="888"/>
        <end position="950"/>
    </location>
</feature>
<reference evidence="8" key="2">
    <citation type="submission" date="2015-11" db="EMBL/GenBank/DDBJ databases">
        <authorList>
            <person name="Zhang Y."/>
            <person name="Guo Z."/>
        </authorList>
    </citation>
    <scope>NUCLEOTIDE SEQUENCE</scope>
</reference>
<feature type="compositionally biased region" description="Polar residues" evidence="5">
    <location>
        <begin position="258"/>
        <end position="274"/>
    </location>
</feature>
<dbReference type="Gene3D" id="1.20.930.10">
    <property type="entry name" value="Conserved domain common to transcription factors TFIIS, elongin A, CRSP70"/>
    <property type="match status" value="1"/>
</dbReference>
<dbReference type="PANTHER" id="PTHR12550:SF70">
    <property type="entry name" value="JIL-1 ANCHORING AND STABILIZING PROTEIN, ISOFORM A"/>
    <property type="match status" value="1"/>
</dbReference>
<feature type="compositionally biased region" description="Polar residues" evidence="5">
    <location>
        <begin position="332"/>
        <end position="342"/>
    </location>
</feature>
<feature type="compositionally biased region" description="Low complexity" evidence="5">
    <location>
        <begin position="775"/>
        <end position="789"/>
    </location>
</feature>
<evidence type="ECO:0000256" key="4">
    <source>
        <dbReference type="ARBA" id="ARBA00023242"/>
    </source>
</evidence>
<dbReference type="PANTHER" id="PTHR12550">
    <property type="entry name" value="HEPATOMA-DERIVED GROWTH FACTOR-RELATED"/>
    <property type="match status" value="1"/>
</dbReference>
<feature type="compositionally biased region" description="Pro residues" evidence="5">
    <location>
        <begin position="857"/>
        <end position="867"/>
    </location>
</feature>
<dbReference type="Pfam" id="PF00855">
    <property type="entry name" value="PWWP"/>
    <property type="match status" value="1"/>
</dbReference>
<dbReference type="SUPFAM" id="SSF140576">
    <property type="entry name" value="HIV integrase-binding domain"/>
    <property type="match status" value="1"/>
</dbReference>
<feature type="compositionally biased region" description="Basic and acidic residues" evidence="5">
    <location>
        <begin position="233"/>
        <end position="250"/>
    </location>
</feature>
<dbReference type="SMART" id="SM00293">
    <property type="entry name" value="PWWP"/>
    <property type="match status" value="1"/>
</dbReference>
<gene>
    <name evidence="8" type="ORF">EmuJ_001023100</name>
</gene>
<feature type="compositionally biased region" description="Pro residues" evidence="5">
    <location>
        <begin position="923"/>
        <end position="934"/>
    </location>
</feature>
<feature type="region of interest" description="Disordered" evidence="5">
    <location>
        <begin position="803"/>
        <end position="835"/>
    </location>
</feature>
<evidence type="ECO:0000256" key="6">
    <source>
        <dbReference type="SAM" id="SignalP"/>
    </source>
</evidence>
<feature type="compositionally biased region" description="Basic and acidic residues" evidence="5">
    <location>
        <begin position="359"/>
        <end position="368"/>
    </location>
</feature>
<dbReference type="InterPro" id="IPR035441">
    <property type="entry name" value="TFIIS/LEDGF_dom_sf"/>
</dbReference>
<keyword evidence="9" id="KW-1185">Reference proteome</keyword>
<keyword evidence="3" id="KW-0175">Coiled coil</keyword>
<feature type="chain" id="PRO_5006535499" evidence="6">
    <location>
        <begin position="26"/>
        <end position="981"/>
    </location>
</feature>
<dbReference type="STRING" id="6211.A0A068YK31"/>
<organism evidence="8 9">
    <name type="scientific">Echinococcus multilocularis</name>
    <name type="common">Fox tapeworm</name>
    <dbReference type="NCBI Taxonomy" id="6211"/>
    <lineage>
        <taxon>Eukaryota</taxon>
        <taxon>Metazoa</taxon>
        <taxon>Spiralia</taxon>
        <taxon>Lophotrochozoa</taxon>
        <taxon>Platyhelminthes</taxon>
        <taxon>Cestoda</taxon>
        <taxon>Eucestoda</taxon>
        <taxon>Cyclophyllidea</taxon>
        <taxon>Taeniidae</taxon>
        <taxon>Echinococcus</taxon>
    </lineage>
</organism>
<dbReference type="Proteomes" id="UP000017246">
    <property type="component" value="Unassembled WGS sequence"/>
</dbReference>
<evidence type="ECO:0000256" key="5">
    <source>
        <dbReference type="SAM" id="MobiDB-lite"/>
    </source>
</evidence>
<protein>
    <submittedName>
        <fullName evidence="8">Hepatoma derived growth factor protein</fullName>
    </submittedName>
</protein>
<dbReference type="AlphaFoldDB" id="A0A068YK31"/>
<dbReference type="SUPFAM" id="SSF63748">
    <property type="entry name" value="Tudor/PWWP/MBT"/>
    <property type="match status" value="1"/>
</dbReference>
<proteinExistence type="inferred from homology"/>
<sequence length="981" mass="108394">MKRPTQFLLFCVGTYVELFWHAVLDGLIQVVSEGENSKGNLIEIILMAYKPRDRIFAKVKGFPHWPARINVLPKDVKIPKGKYPIFFYGTHEVYFLAPKDICPYERWKHKYAVSKNRSLFQKGLEEIENDPDVLLYGRDADAEQFLSQFYEFKRSAVGGPSSLDEELPTLTEASANDAPMRSVSKNSGVCSRRSTIKHTNKESEKRLSHNHVVRPFKRVTKKTERQSSIVSNESEKKITESTDGTKRESLLEVESGEVNPSSTDVISSTNNAPATTALGRPMRKSASRFSAMKLLKAGMAFADDEGSNEDADWHPTIAHTNDASNDYVPAETPSTPLKSPQSPKDGVSQKGLRKRKDKLKPVPSERLKRPISPSSNESSISTDPGRRDDRKRLFTGEPRRCKKRSVLLPSPIHRRERSRGSSSVNRPRLKLSNVSMTAEELNNRLNQQNGQKQLEELGTEARLHKIDIGIKTSLIRGQEDIPTCLQRLEALDKMELTLPVLVKCSVIVETIRKCSRYKPSMDVRIAALKVFNRFLKIRENASKEEMEEAHAELIANNKQLLTSSSQKGPSSVADIFRDVQKSQANMVQQKPPVSQPKSQIQPAKPSSPPANATLQASSQPLASPPPVPQLPTIPFDTPASHSPAPLHDQSSVPIQDAHDSPTPSNASDSEGLAPSLGDLEGGESMESGEDSLLSPSNSLFKSLNAEATVAAVKQVFFQRTKDKMAAATSRTQQSSLSPPTQLPPSTVTLEPDAYVPQSLHFSSSPPSTHPPPSTNPFTSIPSSSSYQSSLGVELNRPLLPQAQEVGIRRVDPRCSPGNRRRLGRERARSPHALPHPLEHYQKFLRNGEAHLPQPTRSSPPPVPPPPYTRAATDDLDTRIARLLEAAAPQPHQRQEFHPPDILSPPPPPPPPLPPSQNLILSHRPPPLPLHPPLIPTAASPAYTPASPVPDGANDGQYFDLLNMWPLQQGHGSDEVYRNMDI</sequence>
<dbReference type="InterPro" id="IPR021567">
    <property type="entry name" value="LEDGF_IBD"/>
</dbReference>
<dbReference type="InterPro" id="IPR000313">
    <property type="entry name" value="PWWP_dom"/>
</dbReference>
<feature type="compositionally biased region" description="Low complexity" evidence="5">
    <location>
        <begin position="935"/>
        <end position="945"/>
    </location>
</feature>
<feature type="region of interest" description="Disordered" evidence="5">
    <location>
        <begin position="583"/>
        <end position="696"/>
    </location>
</feature>
<comment type="subcellular location">
    <subcellularLocation>
        <location evidence="1">Nucleus</location>
    </subcellularLocation>
</comment>
<evidence type="ECO:0000259" key="7">
    <source>
        <dbReference type="PROSITE" id="PS50812"/>
    </source>
</evidence>
<feature type="region of interest" description="Disordered" evidence="5">
    <location>
        <begin position="304"/>
        <end position="432"/>
    </location>
</feature>
<evidence type="ECO:0000256" key="2">
    <source>
        <dbReference type="ARBA" id="ARBA00005309"/>
    </source>
</evidence>
<keyword evidence="4" id="KW-0539">Nucleus</keyword>
<feature type="compositionally biased region" description="Pro residues" evidence="5">
    <location>
        <begin position="901"/>
        <end position="914"/>
    </location>
</feature>
<name>A0A068YK31_ECHMU</name>
<dbReference type="PROSITE" id="PS50812">
    <property type="entry name" value="PWWP"/>
    <property type="match status" value="1"/>
</dbReference>
<evidence type="ECO:0000313" key="9">
    <source>
        <dbReference type="Proteomes" id="UP000017246"/>
    </source>
</evidence>
<feature type="compositionally biased region" description="Acidic residues" evidence="5">
    <location>
        <begin position="680"/>
        <end position="689"/>
    </location>
</feature>
<feature type="region of interest" description="Disordered" evidence="5">
    <location>
        <begin position="179"/>
        <end position="283"/>
    </location>
</feature>
<feature type="region of interest" description="Disordered" evidence="5">
    <location>
        <begin position="849"/>
        <end position="871"/>
    </location>
</feature>
<feature type="compositionally biased region" description="Basic and acidic residues" evidence="5">
    <location>
        <begin position="384"/>
        <end position="399"/>
    </location>
</feature>
<dbReference type="Pfam" id="PF11467">
    <property type="entry name" value="LEDGF"/>
    <property type="match status" value="1"/>
</dbReference>
<feature type="compositionally biased region" description="Low complexity" evidence="5">
    <location>
        <begin position="728"/>
        <end position="749"/>
    </location>
</feature>